<feature type="coiled-coil region" evidence="1">
    <location>
        <begin position="1125"/>
        <end position="1182"/>
    </location>
</feature>
<feature type="region of interest" description="Disordered" evidence="2">
    <location>
        <begin position="2116"/>
        <end position="2146"/>
    </location>
</feature>
<feature type="region of interest" description="Disordered" evidence="2">
    <location>
        <begin position="2064"/>
        <end position="2089"/>
    </location>
</feature>
<evidence type="ECO:0000313" key="4">
    <source>
        <dbReference type="Proteomes" id="UP001057375"/>
    </source>
</evidence>
<evidence type="ECO:0000256" key="2">
    <source>
        <dbReference type="SAM" id="MobiDB-lite"/>
    </source>
</evidence>
<keyword evidence="1" id="KW-0175">Coiled coil</keyword>
<evidence type="ECO:0000313" key="3">
    <source>
        <dbReference type="EMBL" id="GKT36062.1"/>
    </source>
</evidence>
<gene>
    <name evidence="3" type="ORF">ADUPG1_009094</name>
</gene>
<keyword evidence="4" id="KW-1185">Reference proteome</keyword>
<feature type="compositionally biased region" description="Low complexity" evidence="2">
    <location>
        <begin position="2074"/>
        <end position="2087"/>
    </location>
</feature>
<protein>
    <submittedName>
        <fullName evidence="3">Uncharacterized protein</fullName>
    </submittedName>
</protein>
<comment type="caution">
    <text evidence="3">The sequence shown here is derived from an EMBL/GenBank/DDBJ whole genome shotgun (WGS) entry which is preliminary data.</text>
</comment>
<accession>A0ABQ5KUB9</accession>
<dbReference type="EMBL" id="BQXS01011133">
    <property type="protein sequence ID" value="GKT36062.1"/>
    <property type="molecule type" value="Genomic_DNA"/>
</dbReference>
<name>A0ABQ5KUB9_9EUKA</name>
<reference evidence="3" key="1">
    <citation type="submission" date="2022-03" db="EMBL/GenBank/DDBJ databases">
        <title>Draft genome sequence of Aduncisulcus paluster, a free-living microaerophilic Fornicata.</title>
        <authorList>
            <person name="Yuyama I."/>
            <person name="Kume K."/>
            <person name="Tamura T."/>
            <person name="Inagaki Y."/>
            <person name="Hashimoto T."/>
        </authorList>
    </citation>
    <scope>NUCLEOTIDE SEQUENCE</scope>
    <source>
        <strain evidence="3">NY0171</strain>
    </source>
</reference>
<organism evidence="3 4">
    <name type="scientific">Aduncisulcus paluster</name>
    <dbReference type="NCBI Taxonomy" id="2918883"/>
    <lineage>
        <taxon>Eukaryota</taxon>
        <taxon>Metamonada</taxon>
        <taxon>Carpediemonas-like organisms</taxon>
        <taxon>Aduncisulcus</taxon>
    </lineage>
</organism>
<sequence length="2646" mass="303314">VNIIDSFIMDSDKRIVPSLFPSIQDIRGFLSSSASSSSCPSIMFSNIYRNAYHILSKTIDIESGDYLNPEMFHLRQQSVNNTSAKFLQIVCNIISALFLNDTSIFGDLQFLTERDFFIDIIREGMGFNQFCMTLLFMMNKVFIQKRSSKLNNFVKPEFFPQISSICHYLIKLAPQFRILKRSQYLGKSMRIILSNLDISNFRKNTDPYSNSVVVFLPRSSVTIFDIMFITAAPNSKQMSLRNAYLGKSNKRIIPQNFVKICQTILYEIDLLGQKLSQRIDNFVAKSIKIEEDSEANPGLNFESIVPSRSLLFPIFNNECQPDHSLESEDCSIFIQSPIPRPCLLTMVLFKPEYFDCFRSCIESSFDIIQRKLYFMAIYKQLHQNQLMGIFFNKLDKKKVSSLKHAICACEANRRNQPDCELISEWNRLFTIAKQENSVDTWDKIMYSEKDDTSSLERTKSRMKRIRDILEIVHNSFREVFGPRIDLDSIHDEWLKYINDFTLGVQNRIEEAAIEEEKNQFVSDFFQLQKKCKKNAKGKGSNWQDFEGMAHNLDLLIKQLRDPDFEVDASEIKIEYQYQLKYFEQLCELHKFEAPMLLSEGKRKIPDCWQFIIDVVTKGIKYQPLKEKRFFNHEFLQFVSFYLRHVARVVDQVRKQLGTSGKHQIIVSQFINYVQSSFKEPSKSIISEVNFKKGCGIFLRIVSLPFMGRNPDMLAQLLEAFVTWVDILCVKNFKNYIGRVKGFGWMIYKDGSPRPVYDFLSRSLFAQACIEFVYSNLDILPIEVLNSPAGITLPFNIPNKKNVGILVSMFENCNERESFMPDEKTFLISCIDIDYESLDQFYEDIMDSGLTIVPISSPKPSKASKSDKKSAETYSISELWSIFRSVSEGLIPDLAHYNAVFVYLSKKYSPGLSPSFETFLKPTISASSSTDNFTGISILPLILSKQIAKFGVKELEKIKADFNLDHMFNGLCSHQRDKSIKNLMQHIAATYILNCVQAKNRTSLNNELSVIALTAGENADTSCREYQVYTMIIDSFSNVLVTHVEEVLNCVEDIWRLEREIEKLLKKILNEMIEKVMELFEDLSLLYSCGLNLDDKFMCFVYPRFYASMVKNEMYALVSAAFKVGLDKKESEVADLKSRMDDWKTKVMAWVKEIQDVSNLRAKDAYSQEMKRYNEERKQFDRVLGKEKLEATANGYLRTIYRMIGETGPAKCYIYYDSSVPEVDGFRCEGKKIFVSPFFSLCPKKEHLKYQVKGRLNFVRFDFDVTGITDEVLEIKIVSSSSLLNSWGFQRSVYNEFKVHNLNVSAKQKKVSILVPIFGDYLKNDYSTNVTGRSGKYHLLCVNGLHYYLTKRSGVSIKMVSLNYLSKTKMTPEPVKPKIDFFDLVTEFYRSTNTREFVTKIRQGISQKILCSDGVKTTLQLSDGYTIEKEYSKGSLDLEQLKRSKKSVDGLMSKNDNFNSRWFKTPKISLRRERTEFYGLSSFEKVDLLSIGISKGEFSCSDISVYLSPFIPQDYSHSIRPYSLHIRGMIPYDCYIQVVSPVDCSLEIDAKRGSNGLMIDIFSFKSVTTPKEISEEHCVQLIHQSSNRLISQLVMKISTALLPNAIHICVPETCRIDGSVVHFNPSLDRSALFFERPAGFPKLKDIFQVVTEPGNEASDKHSVTMKDGLVLTNWLMSIQSGTNICGSLKLYTRDISVRITKAHIYNAPGPILVYIAEDKKPQRFKFFVMRSSEFEKECVFTIGNTGTTPLSGPVSVQCIPPHQDKFEISVWDGDKMGMNVDIPPDSIANRGFILKYKRSPTHSFYGDKFYVMVGDTPCGLISMSSLKNFSPDPYHCARIGHAIRQMKVISPDMINLFKPIHRGIETTNRLKPYVFSGGSLATHVYFVNGSVVSDSEFSGFEIPKIPTFVKTGETSHLKPPLERVDEIINAISQINASSTLNELFDLVDMISSFHMDINLYISLGKRVDKVSRTQTGLYSFDDIKQMLGFAETLYFCSLDGLPMFITDKLYELTKTTIQNTLHSMRSLTYQRHKDVSRLIHNECSQYFAEEKTWYPECQSFIEGEDHDMVGSDGTSHSPASSSNPSGVSLAHQQNLQRYANQNRAHGFTNLLHQGAKYVQQRQDSGPKVRFNHQHTDPHAYDEHGHTTRRKIETATAKPVMVLTQTNGLGVARVHKVSESAKQQCLEQMTRIIGLDDAMKLTSRRDGEEEEEEEHLGRNALSALGRDVKRVDAKYATDLRFRAKIERNVDEMYLFLKNNLDTMKVGSLEETRIMQDFVEKVVIEAKGSYGASKYVNLKEFSSKYEEWITDLHINKICSFCYSRRIVDNLMTQVGLQFRKYQGVPQHPVVLLVDIEEHVKPVKNSVIVFVVAICLMLNSFKIPYSIVTFGTRQSQRLVKSLKDPHSIVALQRFIDAFVMNDMSFPLDVFPFASYMCGFEEEEKNAKYLMISPGMSVQFFSAVAAPKDQRWGEVVENCNGSRLGILFIDLFSDEDNCKSFQNSLIVRKESLHNNVFFKMVKGTKFTEAMDNQFSDHSNTDSTYNRLSTFIVQLLEVGEFDNEKIASIEQMTAQSVVEKSVSLEKRIMPVIEEENEVISRIKQERDDMFSQVMSFEIFVKNKEMSGGTRPFLKSEHITMIPKSQLQEVSVE</sequence>
<proteinExistence type="predicted"/>
<feature type="non-terminal residue" evidence="3">
    <location>
        <position position="1"/>
    </location>
</feature>
<feature type="non-terminal residue" evidence="3">
    <location>
        <position position="2646"/>
    </location>
</feature>
<evidence type="ECO:0000256" key="1">
    <source>
        <dbReference type="SAM" id="Coils"/>
    </source>
</evidence>
<feature type="compositionally biased region" description="Basic and acidic residues" evidence="2">
    <location>
        <begin position="2132"/>
        <end position="2146"/>
    </location>
</feature>
<dbReference type="Proteomes" id="UP001057375">
    <property type="component" value="Unassembled WGS sequence"/>
</dbReference>